<proteinExistence type="predicted"/>
<name>A0A9D4LW42_DREPO</name>
<reference evidence="1" key="1">
    <citation type="journal article" date="2019" name="bioRxiv">
        <title>The Genome of the Zebra Mussel, Dreissena polymorpha: A Resource for Invasive Species Research.</title>
        <authorList>
            <person name="McCartney M.A."/>
            <person name="Auch B."/>
            <person name="Kono T."/>
            <person name="Mallez S."/>
            <person name="Zhang Y."/>
            <person name="Obille A."/>
            <person name="Becker A."/>
            <person name="Abrahante J.E."/>
            <person name="Garbe J."/>
            <person name="Badalamenti J.P."/>
            <person name="Herman A."/>
            <person name="Mangelson H."/>
            <person name="Liachko I."/>
            <person name="Sullivan S."/>
            <person name="Sone E.D."/>
            <person name="Koren S."/>
            <person name="Silverstein K.A.T."/>
            <person name="Beckman K.B."/>
            <person name="Gohl D.M."/>
        </authorList>
    </citation>
    <scope>NUCLEOTIDE SEQUENCE</scope>
    <source>
        <strain evidence="1">Duluth1</strain>
        <tissue evidence="1">Whole animal</tissue>
    </source>
</reference>
<comment type="caution">
    <text evidence="1">The sequence shown here is derived from an EMBL/GenBank/DDBJ whole genome shotgun (WGS) entry which is preliminary data.</text>
</comment>
<accession>A0A9D4LW42</accession>
<sequence length="65" mass="7694">MDRLSVLRCRRPRMLEKWAIRQRFCPAPDFVQKVVSMVEFASPVGLKGSPFNHVERRICFNEDEN</sequence>
<evidence type="ECO:0000313" key="1">
    <source>
        <dbReference type="EMBL" id="KAH3864919.1"/>
    </source>
</evidence>
<dbReference type="EMBL" id="JAIWYP010000002">
    <property type="protein sequence ID" value="KAH3864919.1"/>
    <property type="molecule type" value="Genomic_DNA"/>
</dbReference>
<gene>
    <name evidence="1" type="ORF">DPMN_027952</name>
</gene>
<dbReference type="Proteomes" id="UP000828390">
    <property type="component" value="Unassembled WGS sequence"/>
</dbReference>
<reference evidence="1" key="2">
    <citation type="submission" date="2020-11" db="EMBL/GenBank/DDBJ databases">
        <authorList>
            <person name="McCartney M.A."/>
            <person name="Auch B."/>
            <person name="Kono T."/>
            <person name="Mallez S."/>
            <person name="Becker A."/>
            <person name="Gohl D.M."/>
            <person name="Silverstein K.A.T."/>
            <person name="Koren S."/>
            <person name="Bechman K.B."/>
            <person name="Herman A."/>
            <person name="Abrahante J.E."/>
            <person name="Garbe J."/>
        </authorList>
    </citation>
    <scope>NUCLEOTIDE SEQUENCE</scope>
    <source>
        <strain evidence="1">Duluth1</strain>
        <tissue evidence="1">Whole animal</tissue>
    </source>
</reference>
<organism evidence="1 2">
    <name type="scientific">Dreissena polymorpha</name>
    <name type="common">Zebra mussel</name>
    <name type="synonym">Mytilus polymorpha</name>
    <dbReference type="NCBI Taxonomy" id="45954"/>
    <lineage>
        <taxon>Eukaryota</taxon>
        <taxon>Metazoa</taxon>
        <taxon>Spiralia</taxon>
        <taxon>Lophotrochozoa</taxon>
        <taxon>Mollusca</taxon>
        <taxon>Bivalvia</taxon>
        <taxon>Autobranchia</taxon>
        <taxon>Heteroconchia</taxon>
        <taxon>Euheterodonta</taxon>
        <taxon>Imparidentia</taxon>
        <taxon>Neoheterodontei</taxon>
        <taxon>Myida</taxon>
        <taxon>Dreissenoidea</taxon>
        <taxon>Dreissenidae</taxon>
        <taxon>Dreissena</taxon>
    </lineage>
</organism>
<evidence type="ECO:0000313" key="2">
    <source>
        <dbReference type="Proteomes" id="UP000828390"/>
    </source>
</evidence>
<keyword evidence="2" id="KW-1185">Reference proteome</keyword>
<protein>
    <submittedName>
        <fullName evidence="1">Uncharacterized protein</fullName>
    </submittedName>
</protein>
<dbReference type="AlphaFoldDB" id="A0A9D4LW42"/>